<dbReference type="Proteomes" id="UP000292447">
    <property type="component" value="Chromosome III"/>
</dbReference>
<dbReference type="GO" id="GO:0005938">
    <property type="term" value="C:cell cortex"/>
    <property type="evidence" value="ECO:0007669"/>
    <property type="project" value="UniProtKB-ARBA"/>
</dbReference>
<organism evidence="6 7">
    <name type="scientific">Metschnikowia aff. pulcherrima</name>
    <dbReference type="NCBI Taxonomy" id="2163413"/>
    <lineage>
        <taxon>Eukaryota</taxon>
        <taxon>Fungi</taxon>
        <taxon>Dikarya</taxon>
        <taxon>Ascomycota</taxon>
        <taxon>Saccharomycotina</taxon>
        <taxon>Pichiomycetes</taxon>
        <taxon>Metschnikowiaceae</taxon>
        <taxon>Metschnikowia</taxon>
    </lineage>
</organism>
<gene>
    <name evidence="6" type="primary">MPUL0C08830</name>
    <name evidence="6" type="ORF">METSCH_C08830</name>
</gene>
<evidence type="ECO:0000313" key="6">
    <source>
        <dbReference type="EMBL" id="QBM88902.1"/>
    </source>
</evidence>
<keyword evidence="3 4" id="KW-0342">GTP-binding</keyword>
<dbReference type="PROSITE" id="PS51719">
    <property type="entry name" value="G_SEPTIN"/>
    <property type="match status" value="1"/>
</dbReference>
<keyword evidence="2 4" id="KW-0547">Nucleotide-binding</keyword>
<dbReference type="Gene3D" id="3.40.50.300">
    <property type="entry name" value="P-loop containing nucleotide triphosphate hydrolases"/>
    <property type="match status" value="1"/>
</dbReference>
<dbReference type="EMBL" id="CP034458">
    <property type="protein sequence ID" value="QBM88902.1"/>
    <property type="molecule type" value="Genomic_DNA"/>
</dbReference>
<sequence length="492" mass="55877">MPIDNHVKNTGLGNLPTSTTAGSPLAAKILTPEEAVINTSINGKTTPRKSLKKAIVDRVPQLRLASNKVGLSNLPVQKEMWCKRKGGHLTMILAGCRGTGKTTFLNTLIGEDMEGELPACEPMQVRDRKYHLQEDKFDMDLTVVDMPDFGANIDNQNTWLPLVKYIEYQYRSYLIQEEQPFRSQMRDNRVHVCVYFINPTNTDLSSLDIESMKEISKRVSLIPVIARSDTLNKDELYNFKSIITKTLKENEIEVCKYVTDSFATEKINAHSPYAIIGSNVVYTNPDGKLVRARKYGWGMVEVENAEHCDFIHIRDLLMSEHLLDLISATETHYTLFRQRFLKQRLSSTKAALNNEHPLQNTITGEEDGIASYVMYKKTLNLDDMVMLEKYNGEEEQLQQEARVHLDDIIRKQEAKFRELKASIYTKQKIYNNDLDDAHLSVKQLETEIEKLSPDDKDIIKDIAQKAGLPAGIPQPAPQSDDSTLATGFTIMF</sequence>
<dbReference type="STRING" id="2163413.A0A4P6XN63"/>
<dbReference type="Pfam" id="PF00735">
    <property type="entry name" value="Septin"/>
    <property type="match status" value="1"/>
</dbReference>
<protein>
    <submittedName>
        <fullName evidence="6">Sporulation-regulated protein 3</fullName>
    </submittedName>
</protein>
<evidence type="ECO:0000259" key="5">
    <source>
        <dbReference type="PROSITE" id="PS51719"/>
    </source>
</evidence>
<dbReference type="GO" id="GO:0005525">
    <property type="term" value="F:GTP binding"/>
    <property type="evidence" value="ECO:0007669"/>
    <property type="project" value="UniProtKB-KW"/>
</dbReference>
<evidence type="ECO:0000256" key="1">
    <source>
        <dbReference type="ARBA" id="ARBA00004266"/>
    </source>
</evidence>
<feature type="domain" description="Septin-type G" evidence="5">
    <location>
        <begin position="85"/>
        <end position="343"/>
    </location>
</feature>
<evidence type="ECO:0000256" key="2">
    <source>
        <dbReference type="ARBA" id="ARBA00022741"/>
    </source>
</evidence>
<keyword evidence="7" id="KW-1185">Reference proteome</keyword>
<dbReference type="SUPFAM" id="SSF52540">
    <property type="entry name" value="P-loop containing nucleoside triphosphate hydrolases"/>
    <property type="match status" value="1"/>
</dbReference>
<accession>A0A4P6XN63</accession>
<dbReference type="GO" id="GO:0005935">
    <property type="term" value="C:cellular bud neck"/>
    <property type="evidence" value="ECO:0007669"/>
    <property type="project" value="UniProtKB-SubCell"/>
</dbReference>
<comment type="subcellular location">
    <subcellularLocation>
        <location evidence="1">Bud neck</location>
    </subcellularLocation>
</comment>
<dbReference type="PANTHER" id="PTHR18884">
    <property type="entry name" value="SEPTIN"/>
    <property type="match status" value="1"/>
</dbReference>
<evidence type="ECO:0000256" key="4">
    <source>
        <dbReference type="RuleBase" id="RU004560"/>
    </source>
</evidence>
<comment type="similarity">
    <text evidence="4">Belongs to the TRAFAC class TrmE-Era-EngA-EngB-Septin-like GTPase superfamily. Septin GTPase family.</text>
</comment>
<dbReference type="AlphaFoldDB" id="A0A4P6XN63"/>
<dbReference type="InterPro" id="IPR030379">
    <property type="entry name" value="G_SEPTIN_dom"/>
</dbReference>
<dbReference type="InterPro" id="IPR027417">
    <property type="entry name" value="P-loop_NTPase"/>
</dbReference>
<name>A0A4P6XN63_9ASCO</name>
<dbReference type="GO" id="GO:0032156">
    <property type="term" value="C:septin cytoskeleton"/>
    <property type="evidence" value="ECO:0007669"/>
    <property type="project" value="UniProtKB-ARBA"/>
</dbReference>
<reference evidence="7" key="1">
    <citation type="submission" date="2019-03" db="EMBL/GenBank/DDBJ databases">
        <title>Snf2 controls pulcherriminic acid biosynthesis and connects pigmentation and antifungal activity of the yeast Metschnikowia pulcherrima.</title>
        <authorList>
            <person name="Gore-Lloyd D."/>
            <person name="Sumann I."/>
            <person name="Brachmann A.O."/>
            <person name="Schneeberger K."/>
            <person name="Ortiz-Merino R.A."/>
            <person name="Moreno-Beltran M."/>
            <person name="Schlaefli M."/>
            <person name="Kirner P."/>
            <person name="Santos Kron A."/>
            <person name="Wolfe K.H."/>
            <person name="Piel J."/>
            <person name="Ahrens C.H."/>
            <person name="Henk D."/>
            <person name="Freimoser F.M."/>
        </authorList>
    </citation>
    <scope>NUCLEOTIDE SEQUENCE [LARGE SCALE GENOMIC DNA]</scope>
    <source>
        <strain evidence="7">APC 1.2</strain>
    </source>
</reference>
<dbReference type="InterPro" id="IPR016491">
    <property type="entry name" value="Septin"/>
</dbReference>
<dbReference type="CDD" id="cd01850">
    <property type="entry name" value="CDC_Septin"/>
    <property type="match status" value="1"/>
</dbReference>
<evidence type="ECO:0000313" key="7">
    <source>
        <dbReference type="Proteomes" id="UP000292447"/>
    </source>
</evidence>
<proteinExistence type="inferred from homology"/>
<evidence type="ECO:0000256" key="3">
    <source>
        <dbReference type="ARBA" id="ARBA00023134"/>
    </source>
</evidence>